<evidence type="ECO:0000313" key="6">
    <source>
        <dbReference type="Proteomes" id="UP000289886"/>
    </source>
</evidence>
<comment type="subcellular location">
    <subcellularLocation>
        <location evidence="1">Cell projection</location>
        <location evidence="1">Ruffle membrane</location>
    </subcellularLocation>
</comment>
<accession>A0A444UKS0</accession>
<reference evidence="5 6" key="1">
    <citation type="submission" date="2019-01" db="EMBL/GenBank/DDBJ databases">
        <title>Draft Genome and Complete Hox-Cluster Characterization of the Sterlet Sturgeon (Acipenser ruthenus).</title>
        <authorList>
            <person name="Wei Q."/>
        </authorList>
    </citation>
    <scope>NUCLEOTIDE SEQUENCE [LARGE SCALE GENOMIC DNA]</scope>
    <source>
        <strain evidence="5">WHYD16114868_AA</strain>
        <tissue evidence="5">Blood</tissue>
    </source>
</reference>
<comment type="caution">
    <text evidence="5">The sequence shown here is derived from an EMBL/GenBank/DDBJ whole genome shotgun (WGS) entry which is preliminary data.</text>
</comment>
<dbReference type="Gene3D" id="1.10.1000.11">
    <property type="entry name" value="Arf Nucleotide-binding Site Opener,domain 2"/>
    <property type="match status" value="1"/>
</dbReference>
<keyword evidence="6" id="KW-1185">Reference proteome</keyword>
<feature type="region of interest" description="Disordered" evidence="2">
    <location>
        <begin position="1266"/>
        <end position="1294"/>
    </location>
</feature>
<dbReference type="EMBL" id="SCEB01214359">
    <property type="protein sequence ID" value="RXM35797.1"/>
    <property type="molecule type" value="Genomic_DNA"/>
</dbReference>
<dbReference type="Proteomes" id="UP000289886">
    <property type="component" value="Unassembled WGS sequence"/>
</dbReference>
<dbReference type="InterPro" id="IPR023394">
    <property type="entry name" value="Sec7_C_sf"/>
</dbReference>
<evidence type="ECO:0000256" key="2">
    <source>
        <dbReference type="SAM" id="MobiDB-lite"/>
    </source>
</evidence>
<feature type="compositionally biased region" description="Polar residues" evidence="2">
    <location>
        <begin position="147"/>
        <end position="161"/>
    </location>
</feature>
<feature type="region of interest" description="Disordered" evidence="2">
    <location>
        <begin position="261"/>
        <end position="421"/>
    </location>
</feature>
<feature type="compositionally biased region" description="Low complexity" evidence="2">
    <location>
        <begin position="726"/>
        <end position="742"/>
    </location>
</feature>
<dbReference type="CDD" id="cd00171">
    <property type="entry name" value="Sec7"/>
    <property type="match status" value="1"/>
</dbReference>
<feature type="domain" description="PH" evidence="3">
    <location>
        <begin position="1395"/>
        <end position="1429"/>
    </location>
</feature>
<gene>
    <name evidence="5" type="ORF">EOD39_0863</name>
</gene>
<feature type="compositionally biased region" description="Basic and acidic residues" evidence="2">
    <location>
        <begin position="569"/>
        <end position="586"/>
    </location>
</feature>
<dbReference type="InterPro" id="IPR000904">
    <property type="entry name" value="Sec7_dom"/>
</dbReference>
<dbReference type="PROSITE" id="PS50190">
    <property type="entry name" value="SEC7"/>
    <property type="match status" value="1"/>
</dbReference>
<dbReference type="InterPro" id="IPR001849">
    <property type="entry name" value="PH_domain"/>
</dbReference>
<dbReference type="Pfam" id="PF15410">
    <property type="entry name" value="PH_9"/>
    <property type="match status" value="1"/>
</dbReference>
<feature type="compositionally biased region" description="Basic and acidic residues" evidence="2">
    <location>
        <begin position="1266"/>
        <end position="1283"/>
    </location>
</feature>
<feature type="compositionally biased region" description="Basic and acidic residues" evidence="2">
    <location>
        <begin position="537"/>
        <end position="554"/>
    </location>
</feature>
<evidence type="ECO:0000259" key="4">
    <source>
        <dbReference type="PROSITE" id="PS50190"/>
    </source>
</evidence>
<sequence>MSQMGKILHLYVEVRSVPEEVGGPVGEMSRGIDRGGVVRTESQSTPPKQRRPAPSPSVPSETVLKHSTQNTPSSSNKPQARLTASPQQHCQQPASPREQAALQRQSLLSDWPRREGVGGPELANHRTVPLKRTRSECKPFRGGCSSPIPTGRTTAPATPSNGRRGGTGEGGCEGRRSVVTYGYIEKANVKTVSSPYLSSRRPDKKLQEEPVCVENQGLSPGPSPKLVHLGSTSSHPATAPGLLRKTLSSIAKAATSRALEEFGSPQLRRRAATQVGYQQTQQNQQNQQPRCQSWTGSPVLSGRNNPRMPRSSCTMPRSPASDQLSSQGQGADSQDPTSQSMTLTPQVQQCWTGRESPRLASKLSPALETGPGRPAGILHHSPQLQVSSNSPRLCHRVNFKLGDSGPTEGGGGQISPANSPEVARKLAQEASKLSSIFQARSSQSPTPPLDSPRMDAHKLGRPVSPAAGLQYSKYSQQRIDLQKTEPEHTKDSAVESPSLRQQRSDAQGTDSLKPGHNTGTVSTVRPAKSSPVRARQQQRDSPKPRRHPDGHQRGDTGGADCPNIQNQYVEDRGSPSAEMRQREDAPSPKAGQHVGQCPSRASSVMHVKQGDSPSLRTEQEGQRDSPRLVHRPGQCEGQASPGCGGRDSVVSSGQQTGQTGALNVSQESNTSRKKKGREDSDSQSVSLSCSLVPSMHSQRVARAKWEFLFGTMSEDSAATGVKDPQDSTTPPSVDSSSNSHTTLTPPCSLALRGRGEALANHSVQHVEVELVTPPPAVGGACPRTGIIRRTLQYSETDLDAVPLLCYRETNIDELLAEQDEADSAFGSNRSVIATSEEEEGGWGDRKHRRAAPEKEEVFTLGLECLSSQSSLGTTLKSPIDIPAPRHASEEGLDTFSRHFESIMESHRAKGTSYSSLDSEDLLSSSQTVFTFDLPTLTPEIQGLICQSARLIELSFAPLAPGETPGLSTTDSAHTRTDSAHTTAPESSGEEGTAGNTSSERPPTLDSDPESDLIERLCLGSTDTLTNGSRVDRNSAKRLAKRLYSLDGFKKSDVARHLSKNNEFSKMVAEEYLHFFNFTGMSLEQALRAFLREFALMGETQERERVLAHFSCRYLTCNPSVITSEDGVHTLTCALMLLNTDLHGHNIGKRMTCPQFIANLEGLNNGADFPKDLLKPVCPSASPAAQPDEPLRSNRVGLTRSEETALAPVFAGMIGVNSLHSTGGLRSRSLCSVRYGRDFRVMDPFRYPRAPRTRSLKPLMYPDLLGKEQQSHPAPREHHREHGQNQHSQRKKQQALYSAIKTEKLQWTIDEEELRKSFSELADSHSDSTSRTMKRINSCGNPFLSASQPASTLTYKQGFLGEYRPDKQLSDEDLKNAVSIHHSLAMKAADYSKRPHVFYLRTADWRVFLFQAQDADQMQSWITRINTVAAIFSSSPFPAAIGSQKKFSRPLLPASSTKLSQEEQVQSHEARFRATSAELAELCSYPPERKKTRYGTYAMLLRAKLRCGEEDLARFESRLFEGPEAEDNGLQRVQSSPTLPHDPSQGGAAGQGKRSEGQRHSYRQAVKQ</sequence>
<feature type="region of interest" description="Disordered" evidence="2">
    <location>
        <begin position="961"/>
        <end position="1009"/>
    </location>
</feature>
<evidence type="ECO:0000256" key="1">
    <source>
        <dbReference type="ARBA" id="ARBA00004632"/>
    </source>
</evidence>
<protein>
    <submittedName>
        <fullName evidence="5">PH and SEC7 domain-containing protein 1</fullName>
    </submittedName>
</protein>
<proteinExistence type="predicted"/>
<feature type="region of interest" description="Disordered" evidence="2">
    <location>
        <begin position="435"/>
        <end position="686"/>
    </location>
</feature>
<feature type="compositionally biased region" description="Polar residues" evidence="2">
    <location>
        <begin position="498"/>
        <end position="510"/>
    </location>
</feature>
<dbReference type="InterPro" id="IPR035999">
    <property type="entry name" value="Sec7_dom_sf"/>
</dbReference>
<feature type="region of interest" description="Disordered" evidence="2">
    <location>
        <begin position="1522"/>
        <end position="1567"/>
    </location>
</feature>
<feature type="region of interest" description="Disordered" evidence="2">
    <location>
        <begin position="15"/>
        <end position="174"/>
    </location>
</feature>
<dbReference type="InterPro" id="IPR011993">
    <property type="entry name" value="PH-like_dom_sf"/>
</dbReference>
<name>A0A444UKS0_ACIRT</name>
<evidence type="ECO:0000313" key="5">
    <source>
        <dbReference type="EMBL" id="RXM35797.1"/>
    </source>
</evidence>
<dbReference type="Pfam" id="PF01369">
    <property type="entry name" value="Sec7"/>
    <property type="match status" value="1"/>
</dbReference>
<feature type="compositionally biased region" description="Polar residues" evidence="2">
    <location>
        <begin position="649"/>
        <end position="669"/>
    </location>
</feature>
<feature type="region of interest" description="Disordered" evidence="2">
    <location>
        <begin position="716"/>
        <end position="747"/>
    </location>
</feature>
<feature type="domain" description="SEC7" evidence="4">
    <location>
        <begin position="1024"/>
        <end position="1176"/>
    </location>
</feature>
<feature type="compositionally biased region" description="Polar residues" evidence="2">
    <location>
        <begin position="311"/>
        <end position="351"/>
    </location>
</feature>
<dbReference type="Gene3D" id="2.30.29.30">
    <property type="entry name" value="Pleckstrin-homology domain (PH domain)/Phosphotyrosine-binding domain (PTB)"/>
    <property type="match status" value="1"/>
</dbReference>
<dbReference type="InterPro" id="IPR041681">
    <property type="entry name" value="PH_9"/>
</dbReference>
<feature type="compositionally biased region" description="Polar residues" evidence="2">
    <location>
        <begin position="435"/>
        <end position="444"/>
    </location>
</feature>
<feature type="compositionally biased region" description="Basic and acidic residues" evidence="2">
    <location>
        <begin position="480"/>
        <end position="493"/>
    </location>
</feature>
<dbReference type="SUPFAM" id="SSF48425">
    <property type="entry name" value="Sec7 domain"/>
    <property type="match status" value="1"/>
</dbReference>
<feature type="compositionally biased region" description="Basic and acidic residues" evidence="2">
    <location>
        <begin position="617"/>
        <end position="627"/>
    </location>
</feature>
<feature type="compositionally biased region" description="Polar residues" evidence="2">
    <location>
        <begin position="289"/>
        <end position="304"/>
    </location>
</feature>
<feature type="region of interest" description="Disordered" evidence="2">
    <location>
        <begin position="191"/>
        <end position="241"/>
    </location>
</feature>
<evidence type="ECO:0000259" key="3">
    <source>
        <dbReference type="PROSITE" id="PS50003"/>
    </source>
</evidence>
<dbReference type="SMART" id="SM00222">
    <property type="entry name" value="Sec7"/>
    <property type="match status" value="1"/>
</dbReference>
<dbReference type="PROSITE" id="PS50003">
    <property type="entry name" value="PH_DOMAIN"/>
    <property type="match status" value="1"/>
</dbReference>
<dbReference type="GO" id="GO:0005085">
    <property type="term" value="F:guanyl-nucleotide exchange factor activity"/>
    <property type="evidence" value="ECO:0007669"/>
    <property type="project" value="InterPro"/>
</dbReference>
<dbReference type="PANTHER" id="PTHR10663:SF334">
    <property type="entry name" value="PH AND SEC7 DOMAIN-CONTAINING PROTEIN 1"/>
    <property type="match status" value="1"/>
</dbReference>
<feature type="compositionally biased region" description="Polar residues" evidence="2">
    <location>
        <begin position="382"/>
        <end position="391"/>
    </location>
</feature>
<feature type="compositionally biased region" description="Polar residues" evidence="2">
    <location>
        <begin position="65"/>
        <end position="94"/>
    </location>
</feature>
<organism evidence="5 6">
    <name type="scientific">Acipenser ruthenus</name>
    <name type="common">Sterlet sturgeon</name>
    <dbReference type="NCBI Taxonomy" id="7906"/>
    <lineage>
        <taxon>Eukaryota</taxon>
        <taxon>Metazoa</taxon>
        <taxon>Chordata</taxon>
        <taxon>Craniata</taxon>
        <taxon>Vertebrata</taxon>
        <taxon>Euteleostomi</taxon>
        <taxon>Actinopterygii</taxon>
        <taxon>Chondrostei</taxon>
        <taxon>Acipenseriformes</taxon>
        <taxon>Acipenseridae</taxon>
        <taxon>Acipenser</taxon>
    </lineage>
</organism>
<dbReference type="PANTHER" id="PTHR10663">
    <property type="entry name" value="GUANYL-NUCLEOTIDE EXCHANGE FACTOR"/>
    <property type="match status" value="1"/>
</dbReference>
<dbReference type="SUPFAM" id="SSF50729">
    <property type="entry name" value="PH domain-like"/>
    <property type="match status" value="1"/>
</dbReference>
<dbReference type="GO" id="GO:0032587">
    <property type="term" value="C:ruffle membrane"/>
    <property type="evidence" value="ECO:0007669"/>
    <property type="project" value="UniProtKB-SubCell"/>
</dbReference>
<feature type="compositionally biased region" description="Low complexity" evidence="2">
    <location>
        <begin position="278"/>
        <end position="288"/>
    </location>
</feature>
<dbReference type="GO" id="GO:0032012">
    <property type="term" value="P:regulation of ARF protein signal transduction"/>
    <property type="evidence" value="ECO:0007669"/>
    <property type="project" value="InterPro"/>
</dbReference>